<dbReference type="AlphaFoldDB" id="A0A2T1E040"/>
<evidence type="ECO:0000313" key="2">
    <source>
        <dbReference type="EMBL" id="PSB25984.1"/>
    </source>
</evidence>
<dbReference type="SUPFAM" id="SSF53448">
    <property type="entry name" value="Nucleotide-diphospho-sugar transferases"/>
    <property type="match status" value="1"/>
</dbReference>
<dbReference type="Gene3D" id="3.90.550.10">
    <property type="entry name" value="Spore Coat Polysaccharide Biosynthesis Protein SpsA, Chain A"/>
    <property type="match status" value="1"/>
</dbReference>
<keyword evidence="3" id="KW-1185">Reference proteome</keyword>
<feature type="domain" description="Glycosyltransferase 2-like" evidence="1">
    <location>
        <begin position="11"/>
        <end position="136"/>
    </location>
</feature>
<dbReference type="Pfam" id="PF00535">
    <property type="entry name" value="Glycos_transf_2"/>
    <property type="match status" value="1"/>
</dbReference>
<organism evidence="2 3">
    <name type="scientific">Stenomitos frigidus ULC18</name>
    <dbReference type="NCBI Taxonomy" id="2107698"/>
    <lineage>
        <taxon>Bacteria</taxon>
        <taxon>Bacillati</taxon>
        <taxon>Cyanobacteriota</taxon>
        <taxon>Cyanophyceae</taxon>
        <taxon>Leptolyngbyales</taxon>
        <taxon>Leptolyngbyaceae</taxon>
        <taxon>Stenomitos</taxon>
    </lineage>
</organism>
<name>A0A2T1E040_9CYAN</name>
<dbReference type="PANTHER" id="PTHR43179">
    <property type="entry name" value="RHAMNOSYLTRANSFERASE WBBL"/>
    <property type="match status" value="1"/>
</dbReference>
<dbReference type="RefSeq" id="WP_106258320.1">
    <property type="nucleotide sequence ID" value="NZ_CAWNSW010000166.1"/>
</dbReference>
<dbReference type="InterPro" id="IPR001173">
    <property type="entry name" value="Glyco_trans_2-like"/>
</dbReference>
<reference evidence="3" key="1">
    <citation type="submission" date="2018-02" db="EMBL/GenBank/DDBJ databases">
        <authorList>
            <person name="Moore K."/>
            <person name="Momper L."/>
        </authorList>
    </citation>
    <scope>NUCLEOTIDE SEQUENCE [LARGE SCALE GENOMIC DNA]</scope>
    <source>
        <strain evidence="3">ULC18</strain>
    </source>
</reference>
<reference evidence="2 3" key="2">
    <citation type="submission" date="2018-03" db="EMBL/GenBank/DDBJ databases">
        <title>The ancient ancestry and fast evolution of plastids.</title>
        <authorList>
            <person name="Moore K.R."/>
            <person name="Magnabosco C."/>
            <person name="Momper L."/>
            <person name="Gold D.A."/>
            <person name="Bosak T."/>
            <person name="Fournier G.P."/>
        </authorList>
    </citation>
    <scope>NUCLEOTIDE SEQUENCE [LARGE SCALE GENOMIC DNA]</scope>
    <source>
        <strain evidence="2 3">ULC18</strain>
    </source>
</reference>
<dbReference type="GO" id="GO:0016740">
    <property type="term" value="F:transferase activity"/>
    <property type="evidence" value="ECO:0007669"/>
    <property type="project" value="UniProtKB-KW"/>
</dbReference>
<dbReference type="OrthoDB" id="9806824at2"/>
<evidence type="ECO:0000259" key="1">
    <source>
        <dbReference type="Pfam" id="PF00535"/>
    </source>
</evidence>
<protein>
    <submittedName>
        <fullName evidence="2">Glycosyltransferase family 2 protein</fullName>
    </submittedName>
</protein>
<sequence length="300" mass="33232">MTSAALHSIYILIPVHNRKSTTLHCLSELDRLGDLQRYTVVVIDDSSTDGTAAAIQSLYPTVKVLNGDGTLWWTGAIRKGMEYAYEQGAAAFIWLNDDTLPTMGCLAMIVAECTHNPNTIVSAQCYASGTLEQPTYGGQTKALLSVELFHTPRGQTIACDCLSGNLVCLPRSVVETIGYPPSDRLPHCLADIVYTWEAKKAGYHLKVLGDATAVCAFNPLEEGWASSAIPMTKRWSLLTSPKSNLYPSAYWHYCTSFYGSLAFIPFAQVYLRLILFTIARWLLPLHWLQTMKGWKQKVLS</sequence>
<accession>A0A2T1E040</accession>
<dbReference type="PANTHER" id="PTHR43179:SF7">
    <property type="entry name" value="RHAMNOSYLTRANSFERASE WBBL"/>
    <property type="match status" value="1"/>
</dbReference>
<keyword evidence="2" id="KW-0808">Transferase</keyword>
<proteinExistence type="predicted"/>
<evidence type="ECO:0000313" key="3">
    <source>
        <dbReference type="Proteomes" id="UP000239576"/>
    </source>
</evidence>
<dbReference type="InterPro" id="IPR029044">
    <property type="entry name" value="Nucleotide-diphossugar_trans"/>
</dbReference>
<comment type="caution">
    <text evidence="2">The sequence shown here is derived from an EMBL/GenBank/DDBJ whole genome shotgun (WGS) entry which is preliminary data.</text>
</comment>
<gene>
    <name evidence="2" type="ORF">C7B82_20995</name>
</gene>
<dbReference type="EMBL" id="PVWK01000117">
    <property type="protein sequence ID" value="PSB25984.1"/>
    <property type="molecule type" value="Genomic_DNA"/>
</dbReference>
<dbReference type="Proteomes" id="UP000239576">
    <property type="component" value="Unassembled WGS sequence"/>
</dbReference>